<sequence precursor="true">MLSPLLFRNSALNLSSRRRSPATVSRCVCCLSAWTLLLAAITSPASAEAPEAKSLYPAGLQRGTAADLNVRGKPGTQPASIWSETDGLSFELDEKGTTLKVTAADDVPPGLHWIRFYNGEGAGPLVPLLVGVLPEHREEESNNRLDEAKEPLATPVLVNGILNKSGDIDTYAIELKAGSTFVASIESHRSLATPADPVLQLLSPDGFVIEQNDDHHGFDPQIVHAVQQDGTYYVRVFAFPATPNSTINFAGSNDYVYRLTLTIGPFVDHVVPAESPEASPRAVGWNLAGVDSVTPDDLPGLHTIHRSHHEERTFVAEEAESTGRAEPLPVPCTVVGHIDAQGQVDAYPLKAAKGDALRFRVRSRSLDGAHDPVLKVVQVSDGKVLKEVDDIARGNLDVELAWRSPADGDYRLEIFDRFGHASLRHVYHLDVDRDTPGVELSVANDRLMLKDDNPLEIKATLNRAKGFRDDVSVTATGLPEGIEVTPATSSASGDTSKEVTLKLQQKEGAAAFSGPIRIVGTTAGETPLEVEAVAGDAPALGPKTQVWLTVIVKAE</sequence>
<feature type="domain" description="Peptidase C-terminal archaeal/bacterial" evidence="2">
    <location>
        <begin position="167"/>
        <end position="237"/>
    </location>
</feature>
<name>A0A517Z7E9_9PLAN</name>
<accession>A0A517Z7E9</accession>
<dbReference type="Pfam" id="PF04151">
    <property type="entry name" value="PPC"/>
    <property type="match status" value="1"/>
</dbReference>
<keyword evidence="1" id="KW-0732">Signal</keyword>
<feature type="chain" id="PRO_5022173517" description="Peptidase C-terminal archaeal/bacterial domain-containing protein" evidence="1">
    <location>
        <begin position="48"/>
        <end position="555"/>
    </location>
</feature>
<dbReference type="Proteomes" id="UP000320496">
    <property type="component" value="Chromosome"/>
</dbReference>
<dbReference type="AlphaFoldDB" id="A0A517Z7E9"/>
<reference evidence="3 4" key="1">
    <citation type="submission" date="2019-02" db="EMBL/GenBank/DDBJ databases">
        <title>Deep-cultivation of Planctomycetes and their phenomic and genomic characterization uncovers novel biology.</title>
        <authorList>
            <person name="Wiegand S."/>
            <person name="Jogler M."/>
            <person name="Boedeker C."/>
            <person name="Pinto D."/>
            <person name="Vollmers J."/>
            <person name="Rivas-Marin E."/>
            <person name="Kohn T."/>
            <person name="Peeters S.H."/>
            <person name="Heuer A."/>
            <person name="Rast P."/>
            <person name="Oberbeckmann S."/>
            <person name="Bunk B."/>
            <person name="Jeske O."/>
            <person name="Meyerdierks A."/>
            <person name="Storesund J.E."/>
            <person name="Kallscheuer N."/>
            <person name="Luecker S."/>
            <person name="Lage O.M."/>
            <person name="Pohl T."/>
            <person name="Merkel B.J."/>
            <person name="Hornburger P."/>
            <person name="Mueller R.-W."/>
            <person name="Bruemmer F."/>
            <person name="Labrenz M."/>
            <person name="Spormann A.M."/>
            <person name="Op den Camp H."/>
            <person name="Overmann J."/>
            <person name="Amann R."/>
            <person name="Jetten M.S.M."/>
            <person name="Mascher T."/>
            <person name="Medema M.H."/>
            <person name="Devos D.P."/>
            <person name="Kaster A.-K."/>
            <person name="Ovreas L."/>
            <person name="Rohde M."/>
            <person name="Galperin M.Y."/>
            <person name="Jogler C."/>
        </authorList>
    </citation>
    <scope>NUCLEOTIDE SEQUENCE [LARGE SCALE GENOMIC DNA]</scope>
    <source>
        <strain evidence="3 4">Mal4</strain>
    </source>
</reference>
<evidence type="ECO:0000313" key="4">
    <source>
        <dbReference type="Proteomes" id="UP000320496"/>
    </source>
</evidence>
<evidence type="ECO:0000256" key="1">
    <source>
        <dbReference type="SAM" id="SignalP"/>
    </source>
</evidence>
<evidence type="ECO:0000313" key="3">
    <source>
        <dbReference type="EMBL" id="QDU38408.1"/>
    </source>
</evidence>
<organism evidence="3 4">
    <name type="scientific">Maioricimonas rarisocia</name>
    <dbReference type="NCBI Taxonomy" id="2528026"/>
    <lineage>
        <taxon>Bacteria</taxon>
        <taxon>Pseudomonadati</taxon>
        <taxon>Planctomycetota</taxon>
        <taxon>Planctomycetia</taxon>
        <taxon>Planctomycetales</taxon>
        <taxon>Planctomycetaceae</taxon>
        <taxon>Maioricimonas</taxon>
    </lineage>
</organism>
<dbReference type="InterPro" id="IPR007280">
    <property type="entry name" value="Peptidase_C_arc/bac"/>
</dbReference>
<evidence type="ECO:0000259" key="2">
    <source>
        <dbReference type="Pfam" id="PF04151"/>
    </source>
</evidence>
<gene>
    <name evidence="3" type="ORF">Mal4_27350</name>
</gene>
<dbReference type="KEGG" id="mri:Mal4_27350"/>
<feature type="signal peptide" evidence="1">
    <location>
        <begin position="1"/>
        <end position="47"/>
    </location>
</feature>
<proteinExistence type="predicted"/>
<keyword evidence="4" id="KW-1185">Reference proteome</keyword>
<protein>
    <recommendedName>
        <fullName evidence="2">Peptidase C-terminal archaeal/bacterial domain-containing protein</fullName>
    </recommendedName>
</protein>
<dbReference type="SUPFAM" id="SSF89260">
    <property type="entry name" value="Collagen-binding domain"/>
    <property type="match status" value="1"/>
</dbReference>
<dbReference type="Gene3D" id="2.60.120.380">
    <property type="match status" value="2"/>
</dbReference>
<dbReference type="EMBL" id="CP036275">
    <property type="protein sequence ID" value="QDU38408.1"/>
    <property type="molecule type" value="Genomic_DNA"/>
</dbReference>